<dbReference type="InterPro" id="IPR020843">
    <property type="entry name" value="ER"/>
</dbReference>
<reference evidence="6" key="1">
    <citation type="journal article" date="2023" name="Mol. Phylogenet. Evol.">
        <title>Genome-scale phylogeny and comparative genomics of the fungal order Sordariales.</title>
        <authorList>
            <person name="Hensen N."/>
            <person name="Bonometti L."/>
            <person name="Westerberg I."/>
            <person name="Brannstrom I.O."/>
            <person name="Guillou S."/>
            <person name="Cros-Aarteil S."/>
            <person name="Calhoun S."/>
            <person name="Haridas S."/>
            <person name="Kuo A."/>
            <person name="Mondo S."/>
            <person name="Pangilinan J."/>
            <person name="Riley R."/>
            <person name="LaButti K."/>
            <person name="Andreopoulos B."/>
            <person name="Lipzen A."/>
            <person name="Chen C."/>
            <person name="Yan M."/>
            <person name="Daum C."/>
            <person name="Ng V."/>
            <person name="Clum A."/>
            <person name="Steindorff A."/>
            <person name="Ohm R.A."/>
            <person name="Martin F."/>
            <person name="Silar P."/>
            <person name="Natvig D.O."/>
            <person name="Lalanne C."/>
            <person name="Gautier V."/>
            <person name="Ament-Velasquez S.L."/>
            <person name="Kruys A."/>
            <person name="Hutchinson M.I."/>
            <person name="Powell A.J."/>
            <person name="Barry K."/>
            <person name="Miller A.N."/>
            <person name="Grigoriev I.V."/>
            <person name="Debuchy R."/>
            <person name="Gladieux P."/>
            <person name="Hiltunen Thoren M."/>
            <person name="Johannesson H."/>
        </authorList>
    </citation>
    <scope>NUCLEOTIDE SEQUENCE</scope>
    <source>
        <strain evidence="6">CBS 757.83</strain>
    </source>
</reference>
<dbReference type="PANTHER" id="PTHR48106:SF13">
    <property type="entry name" value="QUINONE OXIDOREDUCTASE-RELATED"/>
    <property type="match status" value="1"/>
</dbReference>
<gene>
    <name evidence="6" type="ORF">N658DRAFT_498555</name>
</gene>
<dbReference type="GO" id="GO:0035925">
    <property type="term" value="F:mRNA 3'-UTR AU-rich region binding"/>
    <property type="evidence" value="ECO:0007669"/>
    <property type="project" value="TreeGrafter"/>
</dbReference>
<proteinExistence type="predicted"/>
<protein>
    <recommendedName>
        <fullName evidence="4">Probable quinone oxidoreductase</fullName>
    </recommendedName>
    <alternativeName>
        <fullName evidence="3">NADPH:quinone reductase</fullName>
    </alternativeName>
</protein>
<feature type="domain" description="Enoyl reductase (ER)" evidence="5">
    <location>
        <begin position="16"/>
        <end position="346"/>
    </location>
</feature>
<dbReference type="InterPro" id="IPR013149">
    <property type="entry name" value="ADH-like_C"/>
</dbReference>
<dbReference type="InterPro" id="IPR013154">
    <property type="entry name" value="ADH-like_N"/>
</dbReference>
<name>A0AAN6T060_9PEZI</name>
<dbReference type="PANTHER" id="PTHR48106">
    <property type="entry name" value="QUINONE OXIDOREDUCTASE PIG3-RELATED"/>
    <property type="match status" value="1"/>
</dbReference>
<dbReference type="AlphaFoldDB" id="A0AAN6T060"/>
<keyword evidence="1" id="KW-0521">NADP</keyword>
<comment type="caution">
    <text evidence="6">The sequence shown here is derived from an EMBL/GenBank/DDBJ whole genome shotgun (WGS) entry which is preliminary data.</text>
</comment>
<dbReference type="Gene3D" id="3.90.180.10">
    <property type="entry name" value="Medium-chain alcohol dehydrogenases, catalytic domain"/>
    <property type="match status" value="1"/>
</dbReference>
<dbReference type="Pfam" id="PF00107">
    <property type="entry name" value="ADH_zinc_N"/>
    <property type="match status" value="1"/>
</dbReference>
<dbReference type="InterPro" id="IPR036291">
    <property type="entry name" value="NAD(P)-bd_dom_sf"/>
</dbReference>
<dbReference type="InterPro" id="IPR011032">
    <property type="entry name" value="GroES-like_sf"/>
</dbReference>
<dbReference type="GO" id="GO:0070402">
    <property type="term" value="F:NADPH binding"/>
    <property type="evidence" value="ECO:0007669"/>
    <property type="project" value="TreeGrafter"/>
</dbReference>
<dbReference type="EMBL" id="MU863651">
    <property type="protein sequence ID" value="KAK4099194.1"/>
    <property type="molecule type" value="Genomic_DNA"/>
</dbReference>
<dbReference type="Pfam" id="PF08240">
    <property type="entry name" value="ADH_N"/>
    <property type="match status" value="1"/>
</dbReference>
<dbReference type="GO" id="GO:0005829">
    <property type="term" value="C:cytosol"/>
    <property type="evidence" value="ECO:0007669"/>
    <property type="project" value="TreeGrafter"/>
</dbReference>
<evidence type="ECO:0000256" key="4">
    <source>
        <dbReference type="ARBA" id="ARBA00070796"/>
    </source>
</evidence>
<reference evidence="6" key="2">
    <citation type="submission" date="2023-05" db="EMBL/GenBank/DDBJ databases">
        <authorList>
            <consortium name="Lawrence Berkeley National Laboratory"/>
            <person name="Steindorff A."/>
            <person name="Hensen N."/>
            <person name="Bonometti L."/>
            <person name="Westerberg I."/>
            <person name="Brannstrom I.O."/>
            <person name="Guillou S."/>
            <person name="Cros-Aarteil S."/>
            <person name="Calhoun S."/>
            <person name="Haridas S."/>
            <person name="Kuo A."/>
            <person name="Mondo S."/>
            <person name="Pangilinan J."/>
            <person name="Riley R."/>
            <person name="Labutti K."/>
            <person name="Andreopoulos B."/>
            <person name="Lipzen A."/>
            <person name="Chen C."/>
            <person name="Yanf M."/>
            <person name="Daum C."/>
            <person name="Ng V."/>
            <person name="Clum A."/>
            <person name="Ohm R."/>
            <person name="Martin F."/>
            <person name="Silar P."/>
            <person name="Natvig D."/>
            <person name="Lalanne C."/>
            <person name="Gautier V."/>
            <person name="Ament-Velasquez S.L."/>
            <person name="Kruys A."/>
            <person name="Hutchinson M.I."/>
            <person name="Powell A.J."/>
            <person name="Barry K."/>
            <person name="Miller A.N."/>
            <person name="Grigoriev I.V."/>
            <person name="Debuchy R."/>
            <person name="Gladieux P."/>
            <person name="Thoren M.H."/>
            <person name="Johannesson H."/>
        </authorList>
    </citation>
    <scope>NUCLEOTIDE SEQUENCE</scope>
    <source>
        <strain evidence="6">CBS 757.83</strain>
    </source>
</reference>
<dbReference type="SUPFAM" id="SSF51735">
    <property type="entry name" value="NAD(P)-binding Rossmann-fold domains"/>
    <property type="match status" value="1"/>
</dbReference>
<evidence type="ECO:0000313" key="7">
    <source>
        <dbReference type="Proteomes" id="UP001305647"/>
    </source>
</evidence>
<dbReference type="SUPFAM" id="SSF50129">
    <property type="entry name" value="GroES-like"/>
    <property type="match status" value="1"/>
</dbReference>
<dbReference type="Proteomes" id="UP001305647">
    <property type="component" value="Unassembled WGS sequence"/>
</dbReference>
<sequence>MSPPKTMSGILIEETGGVEALQWKTDLPVPELKEGEVLVRNEFVGVNYIDTYFRTGLYKTSLPLVTGKEAAGVIVALHPSVTTTTNPSDQPSLQEGLRVAYIADHAYAEYTAIPSTCASPIPAGLSTETVAASLLQGLTALTFVREVAGLARPRDTTHQLGVSEGPWALVHAAAGGAGSMLAQLLAVHGAKVIGTAGGPEKCEVARRNGAQWVVDSKAEDVVARVKEITGGRGVDVIFDGVGKATFEADLEMVARKGTVAVFGNASGPVPPVDVLRLGAKNIKLMRPVLFAYIVTKEERDAYTKELFELLLTGKVNVKVHGVYPLKDVGKGHTELEGRKTTGKLLLKV</sequence>
<dbReference type="CDD" id="cd05286">
    <property type="entry name" value="QOR2"/>
    <property type="match status" value="1"/>
</dbReference>
<dbReference type="FunFam" id="3.40.50.720:FF:000053">
    <property type="entry name" value="Quinone oxidoreductase 1"/>
    <property type="match status" value="1"/>
</dbReference>
<evidence type="ECO:0000256" key="2">
    <source>
        <dbReference type="ARBA" id="ARBA00023002"/>
    </source>
</evidence>
<dbReference type="SMART" id="SM00829">
    <property type="entry name" value="PKS_ER"/>
    <property type="match status" value="1"/>
</dbReference>
<dbReference type="InterPro" id="IPR047618">
    <property type="entry name" value="QOR-like"/>
</dbReference>
<evidence type="ECO:0000259" key="5">
    <source>
        <dbReference type="SMART" id="SM00829"/>
    </source>
</evidence>
<evidence type="ECO:0000313" key="6">
    <source>
        <dbReference type="EMBL" id="KAK4099194.1"/>
    </source>
</evidence>
<keyword evidence="7" id="KW-1185">Reference proteome</keyword>
<dbReference type="GO" id="GO:0003960">
    <property type="term" value="F:quinone reductase (NADPH) activity"/>
    <property type="evidence" value="ECO:0007669"/>
    <property type="project" value="InterPro"/>
</dbReference>
<organism evidence="6 7">
    <name type="scientific">Parathielavia hyrcaniae</name>
    <dbReference type="NCBI Taxonomy" id="113614"/>
    <lineage>
        <taxon>Eukaryota</taxon>
        <taxon>Fungi</taxon>
        <taxon>Dikarya</taxon>
        <taxon>Ascomycota</taxon>
        <taxon>Pezizomycotina</taxon>
        <taxon>Sordariomycetes</taxon>
        <taxon>Sordariomycetidae</taxon>
        <taxon>Sordariales</taxon>
        <taxon>Chaetomiaceae</taxon>
        <taxon>Parathielavia</taxon>
    </lineage>
</organism>
<keyword evidence="2" id="KW-0560">Oxidoreductase</keyword>
<evidence type="ECO:0000256" key="3">
    <source>
        <dbReference type="ARBA" id="ARBA00043088"/>
    </source>
</evidence>
<evidence type="ECO:0000256" key="1">
    <source>
        <dbReference type="ARBA" id="ARBA00022857"/>
    </source>
</evidence>
<accession>A0AAN6T060</accession>
<dbReference type="Gene3D" id="3.40.50.720">
    <property type="entry name" value="NAD(P)-binding Rossmann-like Domain"/>
    <property type="match status" value="1"/>
</dbReference>